<evidence type="ECO:0000256" key="3">
    <source>
        <dbReference type="ARBA" id="ARBA00022448"/>
    </source>
</evidence>
<dbReference type="InterPro" id="IPR011701">
    <property type="entry name" value="MFS"/>
</dbReference>
<organism evidence="10 11">
    <name type="scientific">Aeromonas sobria</name>
    <dbReference type="NCBI Taxonomy" id="646"/>
    <lineage>
        <taxon>Bacteria</taxon>
        <taxon>Pseudomonadati</taxon>
        <taxon>Pseudomonadota</taxon>
        <taxon>Gammaproteobacteria</taxon>
        <taxon>Aeromonadales</taxon>
        <taxon>Aeromonadaceae</taxon>
        <taxon>Aeromonas</taxon>
    </lineage>
</organism>
<evidence type="ECO:0000256" key="8">
    <source>
        <dbReference type="SAM" id="Phobius"/>
    </source>
</evidence>
<evidence type="ECO:0000256" key="6">
    <source>
        <dbReference type="ARBA" id="ARBA00022989"/>
    </source>
</evidence>
<keyword evidence="7 8" id="KW-0472">Membrane</keyword>
<dbReference type="Proteomes" id="UP000179934">
    <property type="component" value="Unassembled WGS sequence"/>
</dbReference>
<dbReference type="GeneID" id="58921306"/>
<dbReference type="EMBL" id="MKFU01000004">
    <property type="protein sequence ID" value="OHY95148.1"/>
    <property type="molecule type" value="Genomic_DNA"/>
</dbReference>
<comment type="subcellular location">
    <subcellularLocation>
        <location evidence="1">Cell membrane</location>
        <topology evidence="1">Multi-pass membrane protein</topology>
    </subcellularLocation>
</comment>
<dbReference type="CDD" id="cd17324">
    <property type="entry name" value="MFS_NepI_like"/>
    <property type="match status" value="1"/>
</dbReference>
<accession>A0A1S2D4J5</accession>
<dbReference type="SUPFAM" id="SSF103473">
    <property type="entry name" value="MFS general substrate transporter"/>
    <property type="match status" value="1"/>
</dbReference>
<feature type="transmembrane region" description="Helical" evidence="8">
    <location>
        <begin position="137"/>
        <end position="162"/>
    </location>
</feature>
<dbReference type="AlphaFoldDB" id="A0A1S2D4J5"/>
<dbReference type="RefSeq" id="WP_042019122.1">
    <property type="nucleotide sequence ID" value="NZ_CDBW01000006.1"/>
</dbReference>
<feature type="transmembrane region" description="Helical" evidence="8">
    <location>
        <begin position="78"/>
        <end position="96"/>
    </location>
</feature>
<evidence type="ECO:0000256" key="1">
    <source>
        <dbReference type="ARBA" id="ARBA00004651"/>
    </source>
</evidence>
<evidence type="ECO:0000256" key="4">
    <source>
        <dbReference type="ARBA" id="ARBA00022475"/>
    </source>
</evidence>
<feature type="transmembrane region" description="Helical" evidence="8">
    <location>
        <begin position="48"/>
        <end position="66"/>
    </location>
</feature>
<name>A0A1S2D4J5_AERSO</name>
<keyword evidence="4" id="KW-1003">Cell membrane</keyword>
<keyword evidence="5 8" id="KW-0812">Transmembrane</keyword>
<feature type="transmembrane region" description="Helical" evidence="8">
    <location>
        <begin position="9"/>
        <end position="28"/>
    </location>
</feature>
<proteinExistence type="inferred from homology"/>
<dbReference type="Gene3D" id="1.20.1250.20">
    <property type="entry name" value="MFS general substrate transporter like domains"/>
    <property type="match status" value="1"/>
</dbReference>
<feature type="transmembrane region" description="Helical" evidence="8">
    <location>
        <begin position="305"/>
        <end position="328"/>
    </location>
</feature>
<evidence type="ECO:0000313" key="11">
    <source>
        <dbReference type="Proteomes" id="UP000179934"/>
    </source>
</evidence>
<dbReference type="OrthoDB" id="63984at2"/>
<dbReference type="InterPro" id="IPR036259">
    <property type="entry name" value="MFS_trans_sf"/>
</dbReference>
<keyword evidence="6 8" id="KW-1133">Transmembrane helix</keyword>
<evidence type="ECO:0000259" key="9">
    <source>
        <dbReference type="PROSITE" id="PS50850"/>
    </source>
</evidence>
<dbReference type="PROSITE" id="PS50850">
    <property type="entry name" value="MFS"/>
    <property type="match status" value="1"/>
</dbReference>
<feature type="transmembrane region" description="Helical" evidence="8">
    <location>
        <begin position="340"/>
        <end position="361"/>
    </location>
</feature>
<keyword evidence="3" id="KW-0813">Transport</keyword>
<feature type="transmembrane region" description="Helical" evidence="8">
    <location>
        <begin position="251"/>
        <end position="270"/>
    </location>
</feature>
<feature type="transmembrane region" description="Helical" evidence="8">
    <location>
        <begin position="102"/>
        <end position="125"/>
    </location>
</feature>
<comment type="caution">
    <text evidence="10">The sequence shown here is derived from an EMBL/GenBank/DDBJ whole genome shotgun (WGS) entry which is preliminary data.</text>
</comment>
<dbReference type="PANTHER" id="PTHR43271">
    <property type="entry name" value="BLL2771 PROTEIN"/>
    <property type="match status" value="1"/>
</dbReference>
<sequence length="407" mass="43801">MIEVGSREWIRATLALSLGSFLVFLNLYQTHPLLPLIAEVFSVNALSASWTLAGCTAGLAASLLICARLADRHGRRQVMLGTLTLAILLSLLIPLVEQFASLLLLRIVQGALLAGLPATAIAYMGEEFSKRALLSAVGVYIAANSLGGIAGRVVGGLLAGWFGDWQHTFLGIGVISLSLLPLVFWLLPHQTRFVASAPVRGQFARALQQHLTNPLLVGAYLIGGLNFMVFLNQFSYLTFLLAKPPFSLPTQWLGMLFLTYLSGTVASSLSGRFANRWGAQRMLLVGIALMAVGTLWLLLGSLPGILSGLLVSSFGFFLAHACASAWVGHHVEHNRALASSLYLVAYYLGASLGGLYLHPFWEQGQLGGLVMGIELVLILTASLSLWLGRLKQRSESPLPAQQPHRHG</sequence>
<dbReference type="STRING" id="646.BJD16_09215"/>
<evidence type="ECO:0000256" key="2">
    <source>
        <dbReference type="ARBA" id="ARBA00008335"/>
    </source>
</evidence>
<evidence type="ECO:0000256" key="5">
    <source>
        <dbReference type="ARBA" id="ARBA00022692"/>
    </source>
</evidence>
<reference evidence="10 11" key="1">
    <citation type="submission" date="2016-09" db="EMBL/GenBank/DDBJ databases">
        <title>Draft Genome Sequence of Aeromonas sobria Strain 08005, Isolated from Sick Rana catesbeiana.</title>
        <authorList>
            <person name="Yang Q."/>
        </authorList>
    </citation>
    <scope>NUCLEOTIDE SEQUENCE [LARGE SCALE GENOMIC DNA]</scope>
    <source>
        <strain evidence="10 11">08005</strain>
    </source>
</reference>
<dbReference type="PANTHER" id="PTHR43271:SF1">
    <property type="entry name" value="INNER MEMBRANE TRANSPORT PROTEIN YNFM"/>
    <property type="match status" value="1"/>
</dbReference>
<gene>
    <name evidence="10" type="ORF">BJD16_09215</name>
</gene>
<feature type="transmembrane region" description="Helical" evidence="8">
    <location>
        <begin position="282"/>
        <end position="299"/>
    </location>
</feature>
<evidence type="ECO:0000313" key="10">
    <source>
        <dbReference type="EMBL" id="OHY95148.1"/>
    </source>
</evidence>
<feature type="domain" description="Major facilitator superfamily (MFS) profile" evidence="9">
    <location>
        <begin position="12"/>
        <end position="392"/>
    </location>
</feature>
<feature type="transmembrane region" description="Helical" evidence="8">
    <location>
        <begin position="215"/>
        <end position="239"/>
    </location>
</feature>
<comment type="similarity">
    <text evidence="2">Belongs to the major facilitator superfamily.</text>
</comment>
<evidence type="ECO:0000256" key="7">
    <source>
        <dbReference type="ARBA" id="ARBA00023136"/>
    </source>
</evidence>
<dbReference type="GO" id="GO:0022857">
    <property type="term" value="F:transmembrane transporter activity"/>
    <property type="evidence" value="ECO:0007669"/>
    <property type="project" value="InterPro"/>
</dbReference>
<protein>
    <submittedName>
        <fullName evidence="10">MFS transporter</fullName>
    </submittedName>
</protein>
<feature type="transmembrane region" description="Helical" evidence="8">
    <location>
        <begin position="168"/>
        <end position="187"/>
    </location>
</feature>
<dbReference type="InterPro" id="IPR020846">
    <property type="entry name" value="MFS_dom"/>
</dbReference>
<dbReference type="Pfam" id="PF07690">
    <property type="entry name" value="MFS_1"/>
    <property type="match status" value="1"/>
</dbReference>
<dbReference type="GO" id="GO:0005886">
    <property type="term" value="C:plasma membrane"/>
    <property type="evidence" value="ECO:0007669"/>
    <property type="project" value="UniProtKB-SubCell"/>
</dbReference>
<feature type="transmembrane region" description="Helical" evidence="8">
    <location>
        <begin position="367"/>
        <end position="387"/>
    </location>
</feature>